<dbReference type="GO" id="GO:0008081">
    <property type="term" value="F:phosphoric diester hydrolase activity"/>
    <property type="evidence" value="ECO:0007669"/>
    <property type="project" value="InterPro"/>
</dbReference>
<sequence length="262" mass="27889">MHAMASLVASLSYIMTFRGRLMVDLGLPPIIGHRGARGLAPENTLSGLKAAFGQGVRYVEIDAKLTQDGVVILMHDETLDRTTNGSGAVAETPYALIHTLNAAKAFPDLAPEPPPTLVEVLELVQSVGGGINIEIKPCPGRERETAAAVIDVVRATWRQPILPLLSSFQRASLEACRDLAPDLPRGYLSEIEGEDWVAEAKSLGCTTLNLGWKMLTPAQVPGLIASGLPLLLWTVNEPEVARAFLAAGATAIITDRPDIVCA</sequence>
<dbReference type="PROSITE" id="PS51704">
    <property type="entry name" value="GP_PDE"/>
    <property type="match status" value="1"/>
</dbReference>
<dbReference type="GO" id="GO:0006629">
    <property type="term" value="P:lipid metabolic process"/>
    <property type="evidence" value="ECO:0007669"/>
    <property type="project" value="InterPro"/>
</dbReference>
<dbReference type="Gene3D" id="3.20.20.190">
    <property type="entry name" value="Phosphatidylinositol (PI) phosphodiesterase"/>
    <property type="match status" value="1"/>
</dbReference>
<dbReference type="PANTHER" id="PTHR46211">
    <property type="entry name" value="GLYCEROPHOSPHORYL DIESTER PHOSPHODIESTERASE"/>
    <property type="match status" value="1"/>
</dbReference>
<evidence type="ECO:0000313" key="2">
    <source>
        <dbReference type="EMBL" id="OYQ17258.1"/>
    </source>
</evidence>
<evidence type="ECO:0000259" key="1">
    <source>
        <dbReference type="PROSITE" id="PS51704"/>
    </source>
</evidence>
<organism evidence="2 3">
    <name type="scientific">Elstera cyanobacteriorum</name>
    <dbReference type="NCBI Taxonomy" id="2022747"/>
    <lineage>
        <taxon>Bacteria</taxon>
        <taxon>Pseudomonadati</taxon>
        <taxon>Pseudomonadota</taxon>
        <taxon>Alphaproteobacteria</taxon>
        <taxon>Rhodospirillales</taxon>
        <taxon>Rhodospirillaceae</taxon>
        <taxon>Elstera</taxon>
    </lineage>
</organism>
<evidence type="ECO:0000313" key="3">
    <source>
        <dbReference type="Proteomes" id="UP000216361"/>
    </source>
</evidence>
<gene>
    <name evidence="2" type="ORF">CHR90_14900</name>
</gene>
<dbReference type="SUPFAM" id="SSF51695">
    <property type="entry name" value="PLC-like phosphodiesterases"/>
    <property type="match status" value="1"/>
</dbReference>
<reference evidence="2 3" key="1">
    <citation type="submission" date="2017-07" db="EMBL/GenBank/DDBJ databases">
        <title>Elstera cyanobacteriorum sp. nov., a novel bacterium isolated from cyanobacterial aggregates in a eutrophic lake.</title>
        <authorList>
            <person name="Cai H."/>
        </authorList>
    </citation>
    <scope>NUCLEOTIDE SEQUENCE [LARGE SCALE GENOMIC DNA]</scope>
    <source>
        <strain evidence="2 3">TH019</strain>
    </source>
</reference>
<dbReference type="PANTHER" id="PTHR46211:SF1">
    <property type="entry name" value="GLYCEROPHOSPHODIESTER PHOSPHODIESTERASE, CYTOPLASMIC"/>
    <property type="match status" value="1"/>
</dbReference>
<dbReference type="InterPro" id="IPR017946">
    <property type="entry name" value="PLC-like_Pdiesterase_TIM-brl"/>
</dbReference>
<name>A0A255XJZ9_9PROT</name>
<dbReference type="AlphaFoldDB" id="A0A255XJZ9"/>
<dbReference type="Proteomes" id="UP000216361">
    <property type="component" value="Unassembled WGS sequence"/>
</dbReference>
<dbReference type="InterPro" id="IPR030395">
    <property type="entry name" value="GP_PDE_dom"/>
</dbReference>
<accession>A0A255XJZ9</accession>
<protein>
    <recommendedName>
        <fullName evidence="1">GP-PDE domain-containing protein</fullName>
    </recommendedName>
</protein>
<proteinExistence type="predicted"/>
<comment type="caution">
    <text evidence="2">The sequence shown here is derived from an EMBL/GenBank/DDBJ whole genome shotgun (WGS) entry which is preliminary data.</text>
</comment>
<keyword evidence="3" id="KW-1185">Reference proteome</keyword>
<dbReference type="Pfam" id="PF03009">
    <property type="entry name" value="GDPD"/>
    <property type="match status" value="1"/>
</dbReference>
<dbReference type="EMBL" id="NOXS01000034">
    <property type="protein sequence ID" value="OYQ17258.1"/>
    <property type="molecule type" value="Genomic_DNA"/>
</dbReference>
<feature type="domain" description="GP-PDE" evidence="1">
    <location>
        <begin position="28"/>
        <end position="262"/>
    </location>
</feature>